<dbReference type="InterPro" id="IPR036047">
    <property type="entry name" value="F-box-like_dom_sf"/>
</dbReference>
<dbReference type="PROSITE" id="PS50181">
    <property type="entry name" value="FBOX"/>
    <property type="match status" value="1"/>
</dbReference>
<name>A0A384J955_BOTFB</name>
<dbReference type="OMA" id="HMERNEN"/>
<proteinExistence type="predicted"/>
<dbReference type="SUPFAM" id="SSF81383">
    <property type="entry name" value="F-box domain"/>
    <property type="match status" value="1"/>
</dbReference>
<dbReference type="VEuPathDB" id="FungiDB:Bcin02g02950"/>
<dbReference type="InterPro" id="IPR001810">
    <property type="entry name" value="F-box_dom"/>
</dbReference>
<dbReference type="SMART" id="SM00256">
    <property type="entry name" value="FBOX"/>
    <property type="match status" value="1"/>
</dbReference>
<accession>A0A384J955</accession>
<dbReference type="Pfam" id="PF00646">
    <property type="entry name" value="F-box"/>
    <property type="match status" value="1"/>
</dbReference>
<dbReference type="Gene3D" id="1.20.1280.50">
    <property type="match status" value="1"/>
</dbReference>
<gene>
    <name evidence="3" type="ORF">BCIN_02g02950</name>
</gene>
<dbReference type="Proteomes" id="UP000001798">
    <property type="component" value="Chromosome 2"/>
</dbReference>
<feature type="compositionally biased region" description="Polar residues" evidence="1">
    <location>
        <begin position="569"/>
        <end position="589"/>
    </location>
</feature>
<reference evidence="3 4" key="2">
    <citation type="journal article" date="2012" name="Eukaryot. Cell">
        <title>Genome update of Botrytis cinerea strains B05.10 and T4.</title>
        <authorList>
            <person name="Staats M."/>
            <person name="van Kan J.A."/>
        </authorList>
    </citation>
    <scope>NUCLEOTIDE SEQUENCE [LARGE SCALE GENOMIC DNA]</scope>
    <source>
        <strain evidence="3 4">B05.10</strain>
    </source>
</reference>
<organism evidence="3 4">
    <name type="scientific">Botryotinia fuckeliana (strain B05.10)</name>
    <name type="common">Noble rot fungus</name>
    <name type="synonym">Botrytis cinerea</name>
    <dbReference type="NCBI Taxonomy" id="332648"/>
    <lineage>
        <taxon>Eukaryota</taxon>
        <taxon>Fungi</taxon>
        <taxon>Dikarya</taxon>
        <taxon>Ascomycota</taxon>
        <taxon>Pezizomycotina</taxon>
        <taxon>Leotiomycetes</taxon>
        <taxon>Helotiales</taxon>
        <taxon>Sclerotiniaceae</taxon>
        <taxon>Botrytis</taxon>
    </lineage>
</organism>
<keyword evidence="4" id="KW-1185">Reference proteome</keyword>
<reference evidence="3 4" key="3">
    <citation type="journal article" date="2017" name="Mol. Plant Pathol.">
        <title>A gapless genome sequence of the fungus Botrytis cinerea.</title>
        <authorList>
            <person name="Van Kan J.A."/>
            <person name="Stassen J.H."/>
            <person name="Mosbach A."/>
            <person name="Van Der Lee T.A."/>
            <person name="Faino L."/>
            <person name="Farmer A.D."/>
            <person name="Papasotiriou D.G."/>
            <person name="Zhou S."/>
            <person name="Seidl M.F."/>
            <person name="Cottam E."/>
            <person name="Edel D."/>
            <person name="Hahn M."/>
            <person name="Schwartz D.C."/>
            <person name="Dietrich R.A."/>
            <person name="Widdison S."/>
            <person name="Scalliet G."/>
        </authorList>
    </citation>
    <scope>NUCLEOTIDE SEQUENCE [LARGE SCALE GENOMIC DNA]</scope>
    <source>
        <strain evidence="3 4">B05.10</strain>
    </source>
</reference>
<evidence type="ECO:0000313" key="4">
    <source>
        <dbReference type="Proteomes" id="UP000001798"/>
    </source>
</evidence>
<evidence type="ECO:0000256" key="1">
    <source>
        <dbReference type="SAM" id="MobiDB-lite"/>
    </source>
</evidence>
<dbReference type="AlphaFoldDB" id="A0A384J955"/>
<dbReference type="KEGG" id="bfu:BCIN_02g02950"/>
<evidence type="ECO:0000259" key="2">
    <source>
        <dbReference type="PROSITE" id="PS50181"/>
    </source>
</evidence>
<dbReference type="RefSeq" id="XP_001547056.1">
    <property type="nucleotide sequence ID" value="XM_001547006.2"/>
</dbReference>
<sequence length="589" mass="68505">MVNCLSQVLDDMKLEDGRPDVQLRASAIQHFLKSSTLTFGELRLFKAHFDGINLHHDGIVRLPDELLANAMEHLDLEDFMSMRCVSKDWREKLSNEKLCASLLKVHFRKDWEVMFRSSGDNDRQLKLDIFIELCTGRLKRDRGMYDQVMHYDYLSDPDEDRFYSEWCHETCYRKRFQYKSGRIAMRKDPTTIQVNNLRTHVSRRYVHESRYKFDNWFLSNQMLVAYFDKPKPRLNVWQLDEEDDPRVIHLDCRYSILATHNKEIAFSATKPSADRSVYVWNDGHIKKLAHPEFSDSFPDHKVKFCKIFFHPTKENHHFLFYHAFCWPFGGTSREAGHDVIIVQEYIAGVPYGQWHEVLVSCFTRNRLAFETISDDGLVAILPRMIASPERIASLDLQRPPCNHAMPSATKAGAYIFATFNIIRQEFGTISNHLEQFMDIYPQRISPLFWRGQGYIPYDIRNPGTDAERRRPEKHDRPYVLVSASICDATKKHLQCVGKHSFTPESGLSALAAFCLPIDIQATTTSNEFEKGFMWGDDEFIIFSHSKGYIVWSFNQKKSLPMPVSLGRGESTQGSGNRMNSNHYCTDSLE</sequence>
<protein>
    <recommendedName>
        <fullName evidence="2">F-box domain-containing protein</fullName>
    </recommendedName>
</protein>
<reference evidence="3 4" key="1">
    <citation type="journal article" date="2011" name="PLoS Genet.">
        <title>Genomic analysis of the necrotrophic fungal pathogens Sclerotinia sclerotiorum and Botrytis cinerea.</title>
        <authorList>
            <person name="Amselem J."/>
            <person name="Cuomo C.A."/>
            <person name="van Kan J.A."/>
            <person name="Viaud M."/>
            <person name="Benito E.P."/>
            <person name="Couloux A."/>
            <person name="Coutinho P.M."/>
            <person name="de Vries R.P."/>
            <person name="Dyer P.S."/>
            <person name="Fillinger S."/>
            <person name="Fournier E."/>
            <person name="Gout L."/>
            <person name="Hahn M."/>
            <person name="Kohn L."/>
            <person name="Lapalu N."/>
            <person name="Plummer K.M."/>
            <person name="Pradier J.M."/>
            <person name="Quevillon E."/>
            <person name="Sharon A."/>
            <person name="Simon A."/>
            <person name="ten Have A."/>
            <person name="Tudzynski B."/>
            <person name="Tudzynski P."/>
            <person name="Wincker P."/>
            <person name="Andrew M."/>
            <person name="Anthouard V."/>
            <person name="Beever R.E."/>
            <person name="Beffa R."/>
            <person name="Benoit I."/>
            <person name="Bouzid O."/>
            <person name="Brault B."/>
            <person name="Chen Z."/>
            <person name="Choquer M."/>
            <person name="Collemare J."/>
            <person name="Cotton P."/>
            <person name="Danchin E.G."/>
            <person name="Da Silva C."/>
            <person name="Gautier A."/>
            <person name="Giraud C."/>
            <person name="Giraud T."/>
            <person name="Gonzalez C."/>
            <person name="Grossetete S."/>
            <person name="Guldener U."/>
            <person name="Henrissat B."/>
            <person name="Howlett B.J."/>
            <person name="Kodira C."/>
            <person name="Kretschmer M."/>
            <person name="Lappartient A."/>
            <person name="Leroch M."/>
            <person name="Levis C."/>
            <person name="Mauceli E."/>
            <person name="Neuveglise C."/>
            <person name="Oeser B."/>
            <person name="Pearson M."/>
            <person name="Poulain J."/>
            <person name="Poussereau N."/>
            <person name="Quesneville H."/>
            <person name="Rascle C."/>
            <person name="Schumacher J."/>
            <person name="Segurens B."/>
            <person name="Sexton A."/>
            <person name="Silva E."/>
            <person name="Sirven C."/>
            <person name="Soanes D.M."/>
            <person name="Talbot N.J."/>
            <person name="Templeton M."/>
            <person name="Yandava C."/>
            <person name="Yarden O."/>
            <person name="Zeng Q."/>
            <person name="Rollins J.A."/>
            <person name="Lebrun M.H."/>
            <person name="Dickman M."/>
        </authorList>
    </citation>
    <scope>NUCLEOTIDE SEQUENCE [LARGE SCALE GENOMIC DNA]</scope>
    <source>
        <strain evidence="3 4">B05.10</strain>
    </source>
</reference>
<feature type="domain" description="F-box" evidence="2">
    <location>
        <begin position="56"/>
        <end position="102"/>
    </location>
</feature>
<dbReference type="OrthoDB" id="5295250at2759"/>
<feature type="region of interest" description="Disordered" evidence="1">
    <location>
        <begin position="564"/>
        <end position="589"/>
    </location>
</feature>
<dbReference type="GeneID" id="5427525"/>
<evidence type="ECO:0000313" key="3">
    <source>
        <dbReference type="EMBL" id="ATZ46957.1"/>
    </source>
</evidence>
<dbReference type="EMBL" id="CP009806">
    <property type="protein sequence ID" value="ATZ46957.1"/>
    <property type="molecule type" value="Genomic_DNA"/>
</dbReference>